<proteinExistence type="inferred from homology"/>
<reference evidence="4" key="1">
    <citation type="submission" date="2025-08" db="UniProtKB">
        <authorList>
            <consortium name="Ensembl"/>
        </authorList>
    </citation>
    <scope>IDENTIFICATION</scope>
</reference>
<dbReference type="Pfam" id="PF03036">
    <property type="entry name" value="Perilipin"/>
    <property type="match status" value="1"/>
</dbReference>
<dbReference type="AlphaFoldDB" id="A0A8C7YBZ0"/>
<evidence type="ECO:0000256" key="3">
    <source>
        <dbReference type="ARBA" id="ARBA00022677"/>
    </source>
</evidence>
<dbReference type="Ensembl" id="ENSOSIT00000025607.1">
    <property type="protein sequence ID" value="ENSOSIP00000024251.1"/>
    <property type="gene ID" value="ENSOSIG00000012748.1"/>
</dbReference>
<accession>A0A8C7YBZ0</accession>
<evidence type="ECO:0000313" key="5">
    <source>
        <dbReference type="Proteomes" id="UP000694383"/>
    </source>
</evidence>
<sequence>MKPTEKPNFSHSTVVSRVTNLTLVSSACEVVSSAYSSTKDSVPLLKGVMDAAESGVRTLGAAAAVGSKPIMDMIEPQRKSFSPTYMGDDIAILEHIPSLCEGKHHFWVYLICLLHNNKLQIQKSPFLI</sequence>
<dbReference type="GO" id="GO:0010890">
    <property type="term" value="P:positive regulation of triglyceride storage"/>
    <property type="evidence" value="ECO:0007669"/>
    <property type="project" value="TreeGrafter"/>
</dbReference>
<evidence type="ECO:0000313" key="4">
    <source>
        <dbReference type="Ensembl" id="ENSOSIP00000024251.1"/>
    </source>
</evidence>
<dbReference type="GO" id="GO:0019915">
    <property type="term" value="P:lipid storage"/>
    <property type="evidence" value="ECO:0007669"/>
    <property type="project" value="TreeGrafter"/>
</dbReference>
<name>A0A8C7YBZ0_9TELE</name>
<dbReference type="GO" id="GO:0005829">
    <property type="term" value="C:cytosol"/>
    <property type="evidence" value="ECO:0007669"/>
    <property type="project" value="TreeGrafter"/>
</dbReference>
<dbReference type="PANTHER" id="PTHR14024:SF11">
    <property type="entry name" value="PERILIPIN-3"/>
    <property type="match status" value="1"/>
</dbReference>
<dbReference type="InterPro" id="IPR004279">
    <property type="entry name" value="Perilipin"/>
</dbReference>
<dbReference type="GO" id="GO:0005811">
    <property type="term" value="C:lipid droplet"/>
    <property type="evidence" value="ECO:0007669"/>
    <property type="project" value="UniProtKB-SubCell"/>
</dbReference>
<dbReference type="PANTHER" id="PTHR14024">
    <property type="entry name" value="PERILIPIN"/>
    <property type="match status" value="1"/>
</dbReference>
<organism evidence="4 5">
    <name type="scientific">Oryzias sinensis</name>
    <name type="common">Chinese medaka</name>
    <dbReference type="NCBI Taxonomy" id="183150"/>
    <lineage>
        <taxon>Eukaryota</taxon>
        <taxon>Metazoa</taxon>
        <taxon>Chordata</taxon>
        <taxon>Craniata</taxon>
        <taxon>Vertebrata</taxon>
        <taxon>Euteleostomi</taxon>
        <taxon>Actinopterygii</taxon>
        <taxon>Neopterygii</taxon>
        <taxon>Teleostei</taxon>
        <taxon>Neoteleostei</taxon>
        <taxon>Acanthomorphata</taxon>
        <taxon>Ovalentaria</taxon>
        <taxon>Atherinomorphae</taxon>
        <taxon>Beloniformes</taxon>
        <taxon>Adrianichthyidae</taxon>
        <taxon>Oryziinae</taxon>
        <taxon>Oryzias</taxon>
    </lineage>
</organism>
<reference evidence="4" key="2">
    <citation type="submission" date="2025-09" db="UniProtKB">
        <authorList>
            <consortium name="Ensembl"/>
        </authorList>
    </citation>
    <scope>IDENTIFICATION</scope>
</reference>
<comment type="subcellular location">
    <subcellularLocation>
        <location evidence="1">Lipid droplet</location>
    </subcellularLocation>
</comment>
<keyword evidence="5" id="KW-1185">Reference proteome</keyword>
<evidence type="ECO:0008006" key="6">
    <source>
        <dbReference type="Google" id="ProtNLM"/>
    </source>
</evidence>
<evidence type="ECO:0000256" key="1">
    <source>
        <dbReference type="ARBA" id="ARBA00004502"/>
    </source>
</evidence>
<comment type="similarity">
    <text evidence="2">Belongs to the perilipin family.</text>
</comment>
<dbReference type="PROSITE" id="PS51257">
    <property type="entry name" value="PROKAR_LIPOPROTEIN"/>
    <property type="match status" value="1"/>
</dbReference>
<keyword evidence="3" id="KW-0551">Lipid droplet</keyword>
<evidence type="ECO:0000256" key="2">
    <source>
        <dbReference type="ARBA" id="ARBA00006311"/>
    </source>
</evidence>
<protein>
    <recommendedName>
        <fullName evidence="6">Perilipin-1</fullName>
    </recommendedName>
</protein>
<dbReference type="Proteomes" id="UP000694383">
    <property type="component" value="Unplaced"/>
</dbReference>